<dbReference type="NCBIfam" id="NF004846">
    <property type="entry name" value="PRK06197.1"/>
    <property type="match status" value="1"/>
</dbReference>
<reference evidence="3 4" key="1">
    <citation type="submission" date="2024-03" db="EMBL/GenBank/DDBJ databases">
        <title>Actinomycetospora sp. OC33-EN07, a novel actinomycete isolated from wild orchid (Aerides multiflora).</title>
        <authorList>
            <person name="Suriyachadkun C."/>
        </authorList>
    </citation>
    <scope>NUCLEOTIDE SEQUENCE [LARGE SCALE GENOMIC DNA]</scope>
    <source>
        <strain evidence="3 4">OC33-EN07</strain>
    </source>
</reference>
<proteinExistence type="inferred from homology"/>
<evidence type="ECO:0000313" key="3">
    <source>
        <dbReference type="EMBL" id="MEJ2865759.1"/>
    </source>
</evidence>
<protein>
    <submittedName>
        <fullName evidence="3">Oxidoreductase</fullName>
    </submittedName>
</protein>
<dbReference type="PANTHER" id="PTHR24320:SF148">
    <property type="entry name" value="NAD(P)-BINDING ROSSMANN-FOLD SUPERFAMILY PROTEIN"/>
    <property type="match status" value="1"/>
</dbReference>
<dbReference type="RefSeq" id="WP_337707134.1">
    <property type="nucleotide sequence ID" value="NZ_JBBEGM010000021.1"/>
</dbReference>
<organism evidence="3 4">
    <name type="scientific">Actinomycetospora flava</name>
    <dbReference type="NCBI Taxonomy" id="3129232"/>
    <lineage>
        <taxon>Bacteria</taxon>
        <taxon>Bacillati</taxon>
        <taxon>Actinomycetota</taxon>
        <taxon>Actinomycetes</taxon>
        <taxon>Pseudonocardiales</taxon>
        <taxon>Pseudonocardiaceae</taxon>
        <taxon>Actinomycetospora</taxon>
    </lineage>
</organism>
<dbReference type="Pfam" id="PF00106">
    <property type="entry name" value="adh_short"/>
    <property type="match status" value="1"/>
</dbReference>
<dbReference type="EMBL" id="JBBEGM010000021">
    <property type="protein sequence ID" value="MEJ2865759.1"/>
    <property type="molecule type" value="Genomic_DNA"/>
</dbReference>
<dbReference type="SUPFAM" id="SSF51735">
    <property type="entry name" value="NAD(P)-binding Rossmann-fold domains"/>
    <property type="match status" value="1"/>
</dbReference>
<dbReference type="CDD" id="cd05327">
    <property type="entry name" value="retinol-DH_like_SDR_c_like"/>
    <property type="match status" value="1"/>
</dbReference>
<comment type="similarity">
    <text evidence="1">Belongs to the short-chain dehydrogenases/reductases (SDR) family.</text>
</comment>
<dbReference type="Proteomes" id="UP001369736">
    <property type="component" value="Unassembled WGS sequence"/>
</dbReference>
<dbReference type="InterPro" id="IPR036291">
    <property type="entry name" value="NAD(P)-bd_dom_sf"/>
</dbReference>
<dbReference type="InterPro" id="IPR002347">
    <property type="entry name" value="SDR_fam"/>
</dbReference>
<accession>A0ABU8MEM2</accession>
<name>A0ABU8MEM2_9PSEU</name>
<sequence length="302" mass="31966">MTAWTPADIGDQSGRTFVVTGANSGIGKEAARDLVRAGARVVLAVRDTEKGAAAAAEIGDGARGTTDVRRLDLADLASVRSFVADLDGPVDVLVNNAGLMAIPERRTVDGFEMQVGTNFLGHFALTGLLLDVVTDRVVTLSSVAHRIGSIDLSDLNWRRRRYQRWLAYGQSKLADLMFAYELEHRFVAAGSPLRSVAAHPGYSATNLQSRTESIQDLGMSVLNKVIAQGPSMGAQPTLYAATVPDLPGGTFVGPSGFQEISGPPVPVGSTVASHDRETQAALWDLAVDLTGVTPRIRTGARS</sequence>
<keyword evidence="4" id="KW-1185">Reference proteome</keyword>
<evidence type="ECO:0000256" key="1">
    <source>
        <dbReference type="ARBA" id="ARBA00006484"/>
    </source>
</evidence>
<evidence type="ECO:0000256" key="2">
    <source>
        <dbReference type="ARBA" id="ARBA00023002"/>
    </source>
</evidence>
<gene>
    <name evidence="3" type="ORF">WCD58_31705</name>
</gene>
<dbReference type="PANTHER" id="PTHR24320">
    <property type="entry name" value="RETINOL DEHYDROGENASE"/>
    <property type="match status" value="1"/>
</dbReference>
<evidence type="ECO:0000313" key="4">
    <source>
        <dbReference type="Proteomes" id="UP001369736"/>
    </source>
</evidence>
<comment type="caution">
    <text evidence="3">The sequence shown here is derived from an EMBL/GenBank/DDBJ whole genome shotgun (WGS) entry which is preliminary data.</text>
</comment>
<keyword evidence="2" id="KW-0560">Oxidoreductase</keyword>
<dbReference type="PRINTS" id="PR00081">
    <property type="entry name" value="GDHRDH"/>
</dbReference>
<dbReference type="Gene3D" id="3.40.50.720">
    <property type="entry name" value="NAD(P)-binding Rossmann-like Domain"/>
    <property type="match status" value="1"/>
</dbReference>